<reference evidence="3" key="1">
    <citation type="submission" date="2017-09" db="EMBL/GenBank/DDBJ databases">
        <title>Depth-based differentiation of microbial function through sediment-hosted aquifers and enrichment of novel symbionts in the deep terrestrial subsurface.</title>
        <authorList>
            <person name="Probst A.J."/>
            <person name="Ladd B."/>
            <person name="Jarett J.K."/>
            <person name="Geller-Mcgrath D.E."/>
            <person name="Sieber C.M.K."/>
            <person name="Emerson J.B."/>
            <person name="Anantharaman K."/>
            <person name="Thomas B.C."/>
            <person name="Malmstrom R."/>
            <person name="Stieglmeier M."/>
            <person name="Klingl A."/>
            <person name="Woyke T."/>
            <person name="Ryan C.M."/>
            <person name="Banfield J.F."/>
        </authorList>
    </citation>
    <scope>NUCLEOTIDE SEQUENCE [LARGE SCALE GENOMIC DNA]</scope>
</reference>
<dbReference type="EMBL" id="PFJG01000063">
    <property type="protein sequence ID" value="PIX67826.1"/>
    <property type="molecule type" value="Genomic_DNA"/>
</dbReference>
<feature type="transmembrane region" description="Helical" evidence="1">
    <location>
        <begin position="102"/>
        <end position="127"/>
    </location>
</feature>
<keyword evidence="1" id="KW-0812">Transmembrane</keyword>
<evidence type="ECO:0000313" key="2">
    <source>
        <dbReference type="EMBL" id="PIX67826.1"/>
    </source>
</evidence>
<dbReference type="InterPro" id="IPR043993">
    <property type="entry name" value="T4SS_pilin"/>
</dbReference>
<keyword evidence="1" id="KW-0472">Membrane</keyword>
<evidence type="ECO:0000313" key="3">
    <source>
        <dbReference type="Proteomes" id="UP000229531"/>
    </source>
</evidence>
<gene>
    <name evidence="2" type="ORF">COZ41_02945</name>
</gene>
<accession>A0A2M7LIB2</accession>
<protein>
    <submittedName>
        <fullName evidence="2">Uncharacterized protein</fullName>
    </submittedName>
</protein>
<keyword evidence="1" id="KW-1133">Transmembrane helix</keyword>
<evidence type="ECO:0000256" key="1">
    <source>
        <dbReference type="SAM" id="Phobius"/>
    </source>
</evidence>
<name>A0A2M7LIB2_9BACT</name>
<organism evidence="2 3">
    <name type="scientific">Candidatus Shapirobacteria bacterium CG_4_10_14_3_um_filter_35_13</name>
    <dbReference type="NCBI Taxonomy" id="1974873"/>
    <lineage>
        <taxon>Bacteria</taxon>
        <taxon>Candidatus Shapironibacteriota</taxon>
    </lineage>
</organism>
<proteinExistence type="predicted"/>
<sequence length="137" mass="15314">MKKNILFVILFFVTCLEIVSWKLLFARPVLAVICNPVLKNCVSSTNPTQYTNNVLSAVVSLFFIVGIIYFFWHLIFAGYHLIGSDGDPKKIETAKNELTYSVLGLIVIFSIFAILKFVGVVLGIQGLKSLSIKWPTL</sequence>
<dbReference type="AlphaFoldDB" id="A0A2M7LIB2"/>
<comment type="caution">
    <text evidence="2">The sequence shown here is derived from an EMBL/GenBank/DDBJ whole genome shotgun (WGS) entry which is preliminary data.</text>
</comment>
<feature type="transmembrane region" description="Helical" evidence="1">
    <location>
        <begin position="55"/>
        <end position="82"/>
    </location>
</feature>
<dbReference type="Pfam" id="PF18895">
    <property type="entry name" value="T4SS_pilin"/>
    <property type="match status" value="1"/>
</dbReference>
<dbReference type="Proteomes" id="UP000229531">
    <property type="component" value="Unassembled WGS sequence"/>
</dbReference>